<protein>
    <submittedName>
        <fullName evidence="2">Chemotaxis protein CheW</fullName>
    </submittedName>
</protein>
<evidence type="ECO:0000259" key="1">
    <source>
        <dbReference type="PROSITE" id="PS50851"/>
    </source>
</evidence>
<dbReference type="GO" id="GO:0007165">
    <property type="term" value="P:signal transduction"/>
    <property type="evidence" value="ECO:0007669"/>
    <property type="project" value="InterPro"/>
</dbReference>
<sequence length="165" mass="18147">MVSSSLTLTSTRSPKATGDAYLKFELGRGIQAIFLMKQVQEVLVLPPHRLTAMPNMSACLLGLTNRRSRVLWVMDLAKMLEIGALDPSPQQYDLVILRTHTMSVAVAVRQVEGILWVAPETLQPPPLHIATNLIPYLRGCMVQSQDILLALDAEAIVQSPVLQGH</sequence>
<accession>A0A2T1DLA8</accession>
<dbReference type="PANTHER" id="PTHR22617">
    <property type="entry name" value="CHEMOTAXIS SENSOR HISTIDINE KINASE-RELATED"/>
    <property type="match status" value="1"/>
</dbReference>
<feature type="domain" description="CheW-like" evidence="1">
    <location>
        <begin position="18"/>
        <end position="162"/>
    </location>
</feature>
<dbReference type="STRING" id="1920490.GCA_001895925_02295"/>
<evidence type="ECO:0000313" key="2">
    <source>
        <dbReference type="EMBL" id="PSB21280.1"/>
    </source>
</evidence>
<dbReference type="GO" id="GO:0005829">
    <property type="term" value="C:cytosol"/>
    <property type="evidence" value="ECO:0007669"/>
    <property type="project" value="TreeGrafter"/>
</dbReference>
<keyword evidence="3" id="KW-1185">Reference proteome</keyword>
<dbReference type="OrthoDB" id="456080at2"/>
<dbReference type="PROSITE" id="PS50851">
    <property type="entry name" value="CHEW"/>
    <property type="match status" value="1"/>
</dbReference>
<dbReference type="SUPFAM" id="SSF50341">
    <property type="entry name" value="CheW-like"/>
    <property type="match status" value="1"/>
</dbReference>
<dbReference type="SMART" id="SM00260">
    <property type="entry name" value="CheW"/>
    <property type="match status" value="1"/>
</dbReference>
<evidence type="ECO:0000313" key="3">
    <source>
        <dbReference type="Proteomes" id="UP000238634"/>
    </source>
</evidence>
<dbReference type="InterPro" id="IPR039315">
    <property type="entry name" value="CheW"/>
</dbReference>
<comment type="caution">
    <text evidence="2">The sequence shown here is derived from an EMBL/GenBank/DDBJ whole genome shotgun (WGS) entry which is preliminary data.</text>
</comment>
<dbReference type="EMBL" id="PVWG01000003">
    <property type="protein sequence ID" value="PSB21280.1"/>
    <property type="molecule type" value="Genomic_DNA"/>
</dbReference>
<proteinExistence type="predicted"/>
<dbReference type="Pfam" id="PF01584">
    <property type="entry name" value="CheW"/>
    <property type="match status" value="1"/>
</dbReference>
<dbReference type="InterPro" id="IPR036061">
    <property type="entry name" value="CheW-like_dom_sf"/>
</dbReference>
<dbReference type="AlphaFoldDB" id="A0A2T1DLA8"/>
<gene>
    <name evidence="2" type="ORF">C7B65_04950</name>
</gene>
<dbReference type="Proteomes" id="UP000238634">
    <property type="component" value="Unassembled WGS sequence"/>
</dbReference>
<dbReference type="RefSeq" id="WP_073069930.1">
    <property type="nucleotide sequence ID" value="NZ_MPPI01000004.1"/>
</dbReference>
<organism evidence="2 3">
    <name type="scientific">Phormidesmis priestleyi ULC007</name>
    <dbReference type="NCBI Taxonomy" id="1920490"/>
    <lineage>
        <taxon>Bacteria</taxon>
        <taxon>Bacillati</taxon>
        <taxon>Cyanobacteriota</taxon>
        <taxon>Cyanophyceae</taxon>
        <taxon>Leptolyngbyales</taxon>
        <taxon>Leptolyngbyaceae</taxon>
        <taxon>Phormidesmis</taxon>
    </lineage>
</organism>
<dbReference type="GO" id="GO:0006935">
    <property type="term" value="P:chemotaxis"/>
    <property type="evidence" value="ECO:0007669"/>
    <property type="project" value="InterPro"/>
</dbReference>
<dbReference type="PANTHER" id="PTHR22617:SF23">
    <property type="entry name" value="CHEMOTAXIS PROTEIN CHEW"/>
    <property type="match status" value="1"/>
</dbReference>
<dbReference type="Gene3D" id="2.40.50.180">
    <property type="entry name" value="CheA-289, Domain 4"/>
    <property type="match status" value="1"/>
</dbReference>
<name>A0A2T1DLA8_9CYAN</name>
<dbReference type="InterPro" id="IPR002545">
    <property type="entry name" value="CheW-lke_dom"/>
</dbReference>
<dbReference type="Gene3D" id="2.30.30.40">
    <property type="entry name" value="SH3 Domains"/>
    <property type="match status" value="1"/>
</dbReference>
<reference evidence="2 3" key="2">
    <citation type="submission" date="2018-03" db="EMBL/GenBank/DDBJ databases">
        <title>The ancient ancestry and fast evolution of plastids.</title>
        <authorList>
            <person name="Moore K.R."/>
            <person name="Magnabosco C."/>
            <person name="Momper L."/>
            <person name="Gold D.A."/>
            <person name="Bosak T."/>
            <person name="Fournier G.P."/>
        </authorList>
    </citation>
    <scope>NUCLEOTIDE SEQUENCE [LARGE SCALE GENOMIC DNA]</scope>
    <source>
        <strain evidence="2 3">ULC007</strain>
    </source>
</reference>
<reference evidence="2 3" key="1">
    <citation type="submission" date="2018-02" db="EMBL/GenBank/DDBJ databases">
        <authorList>
            <person name="Cohen D.B."/>
            <person name="Kent A.D."/>
        </authorList>
    </citation>
    <scope>NUCLEOTIDE SEQUENCE [LARGE SCALE GENOMIC DNA]</scope>
    <source>
        <strain evidence="2 3">ULC007</strain>
    </source>
</reference>